<evidence type="ECO:0000313" key="6">
    <source>
        <dbReference type="EMBL" id="TWF74433.1"/>
    </source>
</evidence>
<comment type="caution">
    <text evidence="6">The sequence shown here is derived from an EMBL/GenBank/DDBJ whole genome shotgun (WGS) entry which is preliminary data.</text>
</comment>
<dbReference type="GO" id="GO:0003700">
    <property type="term" value="F:DNA-binding transcription factor activity"/>
    <property type="evidence" value="ECO:0007669"/>
    <property type="project" value="TreeGrafter"/>
</dbReference>
<dbReference type="Gene3D" id="1.10.10.10">
    <property type="entry name" value="Winged helix-like DNA-binding domain superfamily/Winged helix DNA-binding domain"/>
    <property type="match status" value="1"/>
</dbReference>
<dbReference type="SUPFAM" id="SSF51206">
    <property type="entry name" value="cAMP-binding domain-like"/>
    <property type="match status" value="1"/>
</dbReference>
<keyword evidence="2" id="KW-0238">DNA-binding</keyword>
<dbReference type="InterPro" id="IPR018488">
    <property type="entry name" value="cNMP-bd_CS"/>
</dbReference>
<dbReference type="SUPFAM" id="SSF46785">
    <property type="entry name" value="Winged helix' DNA-binding domain"/>
    <property type="match status" value="1"/>
</dbReference>
<dbReference type="Pfam" id="PF13545">
    <property type="entry name" value="HTH_Crp_2"/>
    <property type="match status" value="1"/>
</dbReference>
<dbReference type="PANTHER" id="PTHR24567">
    <property type="entry name" value="CRP FAMILY TRANSCRIPTIONAL REGULATORY PROTEIN"/>
    <property type="match status" value="1"/>
</dbReference>
<dbReference type="SMART" id="SM00100">
    <property type="entry name" value="cNMP"/>
    <property type="match status" value="1"/>
</dbReference>
<proteinExistence type="predicted"/>
<evidence type="ECO:0000256" key="2">
    <source>
        <dbReference type="ARBA" id="ARBA00023125"/>
    </source>
</evidence>
<name>A0A561SHW0_9PSEU</name>
<sequence length="220" mass="24063">MTRTYPSLLQGLDDDARRSLIAQSRPRRFRARDIVCHEGDPGDSLHVVVSGKLAVRVTTPVGQIVTLSLLGPGDSFGELALLDPASLRTATVVAIEEAHTLTLTGAQLDVLRRRHPQVDAYITETLTSYVRRLSAMVLEALYLPVEDRVTRRLARLARLYALDNGSAEIRLTQDDLASMAGTTRATANKVLQELAGRGLLTLGRGRISVPDRFALDRAAR</sequence>
<dbReference type="Proteomes" id="UP000321261">
    <property type="component" value="Unassembled WGS sequence"/>
</dbReference>
<dbReference type="PROSITE" id="PS51063">
    <property type="entry name" value="HTH_CRP_2"/>
    <property type="match status" value="1"/>
</dbReference>
<accession>A0A561SHW0</accession>
<dbReference type="RefSeq" id="WP_147253803.1">
    <property type="nucleotide sequence ID" value="NZ_VIWU01000001.1"/>
</dbReference>
<evidence type="ECO:0000256" key="1">
    <source>
        <dbReference type="ARBA" id="ARBA00023015"/>
    </source>
</evidence>
<dbReference type="GO" id="GO:0005829">
    <property type="term" value="C:cytosol"/>
    <property type="evidence" value="ECO:0007669"/>
    <property type="project" value="TreeGrafter"/>
</dbReference>
<evidence type="ECO:0000313" key="7">
    <source>
        <dbReference type="Proteomes" id="UP000321261"/>
    </source>
</evidence>
<dbReference type="PROSITE" id="PS00889">
    <property type="entry name" value="CNMP_BINDING_2"/>
    <property type="match status" value="1"/>
</dbReference>
<dbReference type="EMBL" id="VIWU01000001">
    <property type="protein sequence ID" value="TWF74433.1"/>
    <property type="molecule type" value="Genomic_DNA"/>
</dbReference>
<dbReference type="PANTHER" id="PTHR24567:SF74">
    <property type="entry name" value="HTH-TYPE TRANSCRIPTIONAL REGULATOR ARCR"/>
    <property type="match status" value="1"/>
</dbReference>
<feature type="domain" description="HTH crp-type" evidence="5">
    <location>
        <begin position="143"/>
        <end position="213"/>
    </location>
</feature>
<dbReference type="InterPro" id="IPR050397">
    <property type="entry name" value="Env_Response_Regulators"/>
</dbReference>
<dbReference type="InterPro" id="IPR036388">
    <property type="entry name" value="WH-like_DNA-bd_sf"/>
</dbReference>
<dbReference type="SMART" id="SM00419">
    <property type="entry name" value="HTH_CRP"/>
    <property type="match status" value="1"/>
</dbReference>
<dbReference type="OrthoDB" id="41390at2"/>
<keyword evidence="1" id="KW-0805">Transcription regulation</keyword>
<dbReference type="InterPro" id="IPR036390">
    <property type="entry name" value="WH_DNA-bd_sf"/>
</dbReference>
<dbReference type="InterPro" id="IPR012318">
    <property type="entry name" value="HTH_CRP"/>
</dbReference>
<evidence type="ECO:0000256" key="3">
    <source>
        <dbReference type="ARBA" id="ARBA00023163"/>
    </source>
</evidence>
<dbReference type="PROSITE" id="PS50042">
    <property type="entry name" value="CNMP_BINDING_3"/>
    <property type="match status" value="1"/>
</dbReference>
<keyword evidence="3" id="KW-0804">Transcription</keyword>
<dbReference type="CDD" id="cd00038">
    <property type="entry name" value="CAP_ED"/>
    <property type="match status" value="1"/>
</dbReference>
<evidence type="ECO:0000259" key="5">
    <source>
        <dbReference type="PROSITE" id="PS51063"/>
    </source>
</evidence>
<dbReference type="GO" id="GO:0003677">
    <property type="term" value="F:DNA binding"/>
    <property type="evidence" value="ECO:0007669"/>
    <property type="project" value="UniProtKB-KW"/>
</dbReference>
<dbReference type="InterPro" id="IPR014710">
    <property type="entry name" value="RmlC-like_jellyroll"/>
</dbReference>
<protein>
    <submittedName>
        <fullName evidence="6">CRP-like cAMP-binding protein</fullName>
    </submittedName>
</protein>
<evidence type="ECO:0000259" key="4">
    <source>
        <dbReference type="PROSITE" id="PS50042"/>
    </source>
</evidence>
<dbReference type="InterPro" id="IPR018490">
    <property type="entry name" value="cNMP-bd_dom_sf"/>
</dbReference>
<gene>
    <name evidence="6" type="ORF">FHX44_11313</name>
</gene>
<dbReference type="InterPro" id="IPR000595">
    <property type="entry name" value="cNMP-bd_dom"/>
</dbReference>
<feature type="domain" description="Cyclic nucleotide-binding" evidence="4">
    <location>
        <begin position="8"/>
        <end position="103"/>
    </location>
</feature>
<keyword evidence="7" id="KW-1185">Reference proteome</keyword>
<dbReference type="Pfam" id="PF00027">
    <property type="entry name" value="cNMP_binding"/>
    <property type="match status" value="1"/>
</dbReference>
<dbReference type="Gene3D" id="2.60.120.10">
    <property type="entry name" value="Jelly Rolls"/>
    <property type="match status" value="1"/>
</dbReference>
<dbReference type="AlphaFoldDB" id="A0A561SHW0"/>
<dbReference type="PRINTS" id="PR00103">
    <property type="entry name" value="CAMPKINASE"/>
</dbReference>
<organism evidence="6 7">
    <name type="scientific">Pseudonocardia hierapolitana</name>
    <dbReference type="NCBI Taxonomy" id="1128676"/>
    <lineage>
        <taxon>Bacteria</taxon>
        <taxon>Bacillati</taxon>
        <taxon>Actinomycetota</taxon>
        <taxon>Actinomycetes</taxon>
        <taxon>Pseudonocardiales</taxon>
        <taxon>Pseudonocardiaceae</taxon>
        <taxon>Pseudonocardia</taxon>
    </lineage>
</organism>
<reference evidence="6 7" key="1">
    <citation type="submission" date="2019-06" db="EMBL/GenBank/DDBJ databases">
        <title>Sequencing the genomes of 1000 actinobacteria strains.</title>
        <authorList>
            <person name="Klenk H.-P."/>
        </authorList>
    </citation>
    <scope>NUCLEOTIDE SEQUENCE [LARGE SCALE GENOMIC DNA]</scope>
    <source>
        <strain evidence="6 7">DSM 45671</strain>
    </source>
</reference>